<evidence type="ECO:0000256" key="5">
    <source>
        <dbReference type="SAM" id="Phobius"/>
    </source>
</evidence>
<dbReference type="Proteomes" id="UP001500731">
    <property type="component" value="Unassembled WGS sequence"/>
</dbReference>
<dbReference type="InterPro" id="IPR002543">
    <property type="entry name" value="FtsK_dom"/>
</dbReference>
<evidence type="ECO:0000313" key="7">
    <source>
        <dbReference type="EMBL" id="GAA4492228.1"/>
    </source>
</evidence>
<feature type="region of interest" description="Disordered" evidence="4">
    <location>
        <begin position="698"/>
        <end position="729"/>
    </location>
</feature>
<accession>A0ABP8PS21</accession>
<organism evidence="7 8">
    <name type="scientific">Microbacterium panaciterrae</name>
    <dbReference type="NCBI Taxonomy" id="985759"/>
    <lineage>
        <taxon>Bacteria</taxon>
        <taxon>Bacillati</taxon>
        <taxon>Actinomycetota</taxon>
        <taxon>Actinomycetes</taxon>
        <taxon>Micrococcales</taxon>
        <taxon>Microbacteriaceae</taxon>
        <taxon>Microbacterium</taxon>
    </lineage>
</organism>
<comment type="caution">
    <text evidence="7">The sequence shown here is derived from an EMBL/GenBank/DDBJ whole genome shotgun (WGS) entry which is preliminary data.</text>
</comment>
<proteinExistence type="predicted"/>
<evidence type="ECO:0000256" key="3">
    <source>
        <dbReference type="PROSITE-ProRule" id="PRU00289"/>
    </source>
</evidence>
<feature type="transmembrane region" description="Helical" evidence="5">
    <location>
        <begin position="42"/>
        <end position="63"/>
    </location>
</feature>
<feature type="domain" description="FtsK" evidence="6">
    <location>
        <begin position="292"/>
        <end position="478"/>
    </location>
</feature>
<evidence type="ECO:0000313" key="8">
    <source>
        <dbReference type="Proteomes" id="UP001500731"/>
    </source>
</evidence>
<dbReference type="Gene3D" id="3.40.50.300">
    <property type="entry name" value="P-loop containing nucleotide triphosphate hydrolases"/>
    <property type="match status" value="1"/>
</dbReference>
<sequence>MNRMLMPGSKLPQKKAPVAPILIVLLIATACGTGAYLAGNMTVVVLICVATILGIPAIIAAYLRARERRESADLLLLRGHVLLGWPDPDLRQIVPSRYRGGWIGVPQRIDIVYNPLLDEDAPENIAEVMRQAKKQYKVPYRISKESKNRIRLVAAPNSAADRERDEKIDRSKLIIAKTFGTSASTTVATTPVTRTVGDKQITETRVTRITVKYEVAPKLSRSGVRASIESQISGVLEGRWRGFWDLPNDSFWIEPRPELPPVIENPSVAPATVDPLATYDDLAVPIGVDEDGHTISWRPKHDAHVLTTGKTGRGKTVCLLGITEYLAAHGWEIWGIDGKRFEMLGLRTWFNVRLIAGRVDHQARVAHKVYQEMQRRMAAYENGEQRLEDFTPILFVIDEFKTFRNALLRWYRMVKPKGASTQPPVLDEISDIASLGRKMRIHIVVGLQRPDAEFMTGDMRDNFGFRISWGRLSAEGAKMMWNNFVTGTTIPAQIRGRGIAYNKAGEPVEIQGYWTPDPYQTDPERPEVWVFENDLQLVKQMQPAERIHELMKIVDPDDRFVDLDGDDKVDALNYNDYMDTRIISAGDPSLVDTSVKISRAIADQAAEEKQASRVALLERIQIEAEAEDPEISDEEEMFAGYSPAADAFPEELLTPGGDLAHQGVLMLVESDSDTWGLVEFVDDDSTLDDEDDDSVTFSYRDFRTGEPGSKTVPRGTSVITRTPIDPEAR</sequence>
<name>A0ABP8PS21_9MICO</name>
<evidence type="ECO:0000256" key="1">
    <source>
        <dbReference type="ARBA" id="ARBA00022741"/>
    </source>
</evidence>
<dbReference type="InterPro" id="IPR027417">
    <property type="entry name" value="P-loop_NTPase"/>
</dbReference>
<keyword evidence="8" id="KW-1185">Reference proteome</keyword>
<dbReference type="SUPFAM" id="SSF52540">
    <property type="entry name" value="P-loop containing nucleoside triphosphate hydrolases"/>
    <property type="match status" value="1"/>
</dbReference>
<dbReference type="InterPro" id="IPR050206">
    <property type="entry name" value="FtsK/SpoIIIE/SftA"/>
</dbReference>
<feature type="binding site" evidence="3">
    <location>
        <begin position="309"/>
        <end position="316"/>
    </location>
    <ligand>
        <name>ATP</name>
        <dbReference type="ChEBI" id="CHEBI:30616"/>
    </ligand>
</feature>
<gene>
    <name evidence="7" type="ORF">GCM10023171_37030</name>
</gene>
<protein>
    <submittedName>
        <fullName evidence="7">DUF853 family protein</fullName>
    </submittedName>
</protein>
<evidence type="ECO:0000259" key="6">
    <source>
        <dbReference type="PROSITE" id="PS50901"/>
    </source>
</evidence>
<dbReference type="PANTHER" id="PTHR22683:SF47">
    <property type="entry name" value="FTSK DOMAIN-CONTAINING PROTEIN YDCQ"/>
    <property type="match status" value="1"/>
</dbReference>
<dbReference type="PANTHER" id="PTHR22683">
    <property type="entry name" value="SPORULATION PROTEIN RELATED"/>
    <property type="match status" value="1"/>
</dbReference>
<dbReference type="PROSITE" id="PS51257">
    <property type="entry name" value="PROKAR_LIPOPROTEIN"/>
    <property type="match status" value="1"/>
</dbReference>
<dbReference type="EMBL" id="BAABGP010000037">
    <property type="protein sequence ID" value="GAA4492228.1"/>
    <property type="molecule type" value="Genomic_DNA"/>
</dbReference>
<keyword evidence="5" id="KW-0472">Membrane</keyword>
<dbReference type="PROSITE" id="PS50901">
    <property type="entry name" value="FTSK"/>
    <property type="match status" value="1"/>
</dbReference>
<evidence type="ECO:0000256" key="4">
    <source>
        <dbReference type="SAM" id="MobiDB-lite"/>
    </source>
</evidence>
<keyword evidence="2 3" id="KW-0067">ATP-binding</keyword>
<keyword evidence="5" id="KW-0812">Transmembrane</keyword>
<keyword evidence="1 3" id="KW-0547">Nucleotide-binding</keyword>
<reference evidence="8" key="1">
    <citation type="journal article" date="2019" name="Int. J. Syst. Evol. Microbiol.">
        <title>The Global Catalogue of Microorganisms (GCM) 10K type strain sequencing project: providing services to taxonomists for standard genome sequencing and annotation.</title>
        <authorList>
            <consortium name="The Broad Institute Genomics Platform"/>
            <consortium name="The Broad Institute Genome Sequencing Center for Infectious Disease"/>
            <person name="Wu L."/>
            <person name="Ma J."/>
        </authorList>
    </citation>
    <scope>NUCLEOTIDE SEQUENCE [LARGE SCALE GENOMIC DNA]</scope>
    <source>
        <strain evidence="8">JCM 17839</strain>
    </source>
</reference>
<evidence type="ECO:0000256" key="2">
    <source>
        <dbReference type="ARBA" id="ARBA00022840"/>
    </source>
</evidence>
<keyword evidence="5" id="KW-1133">Transmembrane helix</keyword>